<dbReference type="GO" id="GO:0000447">
    <property type="term" value="P:endonucleolytic cleavage in ITS1 to separate SSU-rRNA from 5.8S rRNA and LSU-rRNA from tricistronic rRNA transcript (SSU-rRNA, 5.8S rRNA, LSU-rRNA)"/>
    <property type="evidence" value="ECO:0000318"/>
    <property type="project" value="GO_Central"/>
</dbReference>
<feature type="domain" description="RRM" evidence="7">
    <location>
        <begin position="17"/>
        <end position="99"/>
    </location>
</feature>
<dbReference type="PhylomeDB" id="A7SMS8"/>
<dbReference type="GO" id="GO:0003723">
    <property type="term" value="F:RNA binding"/>
    <property type="evidence" value="ECO:0000318"/>
    <property type="project" value="GO_Central"/>
</dbReference>
<dbReference type="EMBL" id="DS469712">
    <property type="protein sequence ID" value="EDO34990.1"/>
    <property type="molecule type" value="Genomic_DNA"/>
</dbReference>
<dbReference type="eggNOG" id="KOG3152">
    <property type="taxonomic scope" value="Eukaryota"/>
</dbReference>
<dbReference type="Proteomes" id="UP000001593">
    <property type="component" value="Unassembled WGS sequence"/>
</dbReference>
<dbReference type="InterPro" id="IPR000504">
    <property type="entry name" value="RRM_dom"/>
</dbReference>
<dbReference type="Gene3D" id="3.30.70.330">
    <property type="match status" value="1"/>
</dbReference>
<keyword evidence="4 6" id="KW-0694">RNA-binding</keyword>
<dbReference type="SUPFAM" id="SSF54928">
    <property type="entry name" value="RNA-binding domain, RBD"/>
    <property type="match status" value="1"/>
</dbReference>
<reference evidence="8 9" key="1">
    <citation type="journal article" date="2007" name="Science">
        <title>Sea anemone genome reveals ancestral eumetazoan gene repertoire and genomic organization.</title>
        <authorList>
            <person name="Putnam N.H."/>
            <person name="Srivastava M."/>
            <person name="Hellsten U."/>
            <person name="Dirks B."/>
            <person name="Chapman J."/>
            <person name="Salamov A."/>
            <person name="Terry A."/>
            <person name="Shapiro H."/>
            <person name="Lindquist E."/>
            <person name="Kapitonov V.V."/>
            <person name="Jurka J."/>
            <person name="Genikhovich G."/>
            <person name="Grigoriev I.V."/>
            <person name="Lucas S.M."/>
            <person name="Steele R.E."/>
            <person name="Finnerty J.R."/>
            <person name="Technau U."/>
            <person name="Martindale M.Q."/>
            <person name="Rokhsar D.S."/>
        </authorList>
    </citation>
    <scope>NUCLEOTIDE SEQUENCE [LARGE SCALE GENOMIC DNA]</scope>
    <source>
        <strain evidence="9">CH2 X CH6</strain>
    </source>
</reference>
<evidence type="ECO:0000256" key="6">
    <source>
        <dbReference type="PROSITE-ProRule" id="PRU00176"/>
    </source>
</evidence>
<dbReference type="InterPro" id="IPR034353">
    <property type="entry name" value="ABT1/ESF2_RRM"/>
</dbReference>
<keyword evidence="9" id="KW-1185">Reference proteome</keyword>
<dbReference type="PROSITE" id="PS50102">
    <property type="entry name" value="RRM"/>
    <property type="match status" value="1"/>
</dbReference>
<evidence type="ECO:0000256" key="2">
    <source>
        <dbReference type="ARBA" id="ARBA00005819"/>
    </source>
</evidence>
<organism evidence="8 9">
    <name type="scientific">Nematostella vectensis</name>
    <name type="common">Starlet sea anemone</name>
    <dbReference type="NCBI Taxonomy" id="45351"/>
    <lineage>
        <taxon>Eukaryota</taxon>
        <taxon>Metazoa</taxon>
        <taxon>Cnidaria</taxon>
        <taxon>Anthozoa</taxon>
        <taxon>Hexacorallia</taxon>
        <taxon>Actiniaria</taxon>
        <taxon>Edwardsiidae</taxon>
        <taxon>Nematostella</taxon>
    </lineage>
</organism>
<dbReference type="InterPro" id="IPR039119">
    <property type="entry name" value="ABT1/Esf2"/>
</dbReference>
<gene>
    <name evidence="8" type="ORF">NEMVEDRAFT_v1g124028</name>
</gene>
<dbReference type="AlphaFoldDB" id="A7SMS8"/>
<dbReference type="GO" id="GO:0034462">
    <property type="term" value="P:small-subunit processome assembly"/>
    <property type="evidence" value="ECO:0000318"/>
    <property type="project" value="GO_Central"/>
</dbReference>
<evidence type="ECO:0000256" key="3">
    <source>
        <dbReference type="ARBA" id="ARBA00020737"/>
    </source>
</evidence>
<dbReference type="InParanoid" id="A7SMS8"/>
<evidence type="ECO:0000259" key="7">
    <source>
        <dbReference type="PROSITE" id="PS50102"/>
    </source>
</evidence>
<dbReference type="PANTHER" id="PTHR12311">
    <property type="entry name" value="ACTIVATOR OF BASAL TRANSCRIPTION 1"/>
    <property type="match status" value="1"/>
</dbReference>
<dbReference type="CDD" id="cd12263">
    <property type="entry name" value="RRM_ABT1_like"/>
    <property type="match status" value="1"/>
</dbReference>
<evidence type="ECO:0000256" key="4">
    <source>
        <dbReference type="ARBA" id="ARBA00022884"/>
    </source>
</evidence>
<dbReference type="HOGENOM" id="CLU_054086_2_1_1"/>
<dbReference type="OrthoDB" id="287393at2759"/>
<dbReference type="GO" id="GO:0000480">
    <property type="term" value="P:endonucleolytic cleavage in 5'-ETS of tricistronic rRNA transcript (SSU-rRNA, 5.8S rRNA, LSU-rRNA)"/>
    <property type="evidence" value="ECO:0000318"/>
    <property type="project" value="GO_Central"/>
</dbReference>
<dbReference type="InterPro" id="IPR035979">
    <property type="entry name" value="RBD_domain_sf"/>
</dbReference>
<evidence type="ECO:0000256" key="5">
    <source>
        <dbReference type="ARBA" id="ARBA00023242"/>
    </source>
</evidence>
<dbReference type="PANTHER" id="PTHR12311:SF7">
    <property type="entry name" value="ACTIVATOR OF BASAL TRANSCRIPTION 1"/>
    <property type="match status" value="1"/>
</dbReference>
<protein>
    <recommendedName>
        <fullName evidence="3">Activator of basal transcription 1</fullName>
    </recommendedName>
</protein>
<dbReference type="KEGG" id="nve:5506373"/>
<keyword evidence="5" id="KW-0539">Nucleus</keyword>
<dbReference type="STRING" id="45351.A7SMS8"/>
<dbReference type="InterPro" id="IPR012677">
    <property type="entry name" value="Nucleotide-bd_a/b_plait_sf"/>
</dbReference>
<dbReference type="GO" id="GO:0000472">
    <property type="term" value="P:endonucleolytic cleavage to generate mature 5'-end of SSU-rRNA from (SSU-rRNA, 5.8S rRNA, LSU-rRNA)"/>
    <property type="evidence" value="ECO:0000318"/>
    <property type="project" value="GO_Central"/>
</dbReference>
<comment type="similarity">
    <text evidence="2">Belongs to the ESF2/ABP1 family.</text>
</comment>
<dbReference type="OMA" id="ILAIPHC"/>
<evidence type="ECO:0000313" key="9">
    <source>
        <dbReference type="Proteomes" id="UP000001593"/>
    </source>
</evidence>
<proteinExistence type="inferred from homology"/>
<dbReference type="Pfam" id="PF00076">
    <property type="entry name" value="RRM_1"/>
    <property type="match status" value="1"/>
</dbReference>
<comment type="subcellular location">
    <subcellularLocation>
        <location evidence="1">Nucleus</location>
        <location evidence="1">Nucleolus</location>
    </subcellularLocation>
</comment>
<name>A7SMS8_NEMVE</name>
<sequence>MAATVDEDNVDQKTKPGIVYLSRLPPFMKPAKIRHTFSQFGEVGRLFLQPEDPSVRKKRKKFGGSGKKAFTEGWVEFKDKRIAKLVARSLNNTQIGGKKKSYYHDDIWNVKYLPKFLWGHLSEKIAFEKAAREQRMRTEISQAKKDANFYLESVEKSKAFQAMEDRKRKNKDKVLLSRS</sequence>
<evidence type="ECO:0000256" key="1">
    <source>
        <dbReference type="ARBA" id="ARBA00004604"/>
    </source>
</evidence>
<dbReference type="GO" id="GO:0005730">
    <property type="term" value="C:nucleolus"/>
    <property type="evidence" value="ECO:0000318"/>
    <property type="project" value="GO_Central"/>
</dbReference>
<evidence type="ECO:0000313" key="8">
    <source>
        <dbReference type="EMBL" id="EDO34990.1"/>
    </source>
</evidence>
<accession>A7SMS8</accession>